<evidence type="ECO:0000256" key="1">
    <source>
        <dbReference type="ARBA" id="ARBA00007206"/>
    </source>
</evidence>
<dbReference type="PANTHER" id="PTHR12949">
    <property type="entry name" value="RNA POLYMERASE III DNA DIRECTED -RELATED"/>
    <property type="match status" value="1"/>
</dbReference>
<organism evidence="5 6">
    <name type="scientific">Eumeta variegata</name>
    <name type="common">Bagworm moth</name>
    <name type="synonym">Eumeta japonica</name>
    <dbReference type="NCBI Taxonomy" id="151549"/>
    <lineage>
        <taxon>Eukaryota</taxon>
        <taxon>Metazoa</taxon>
        <taxon>Ecdysozoa</taxon>
        <taxon>Arthropoda</taxon>
        <taxon>Hexapoda</taxon>
        <taxon>Insecta</taxon>
        <taxon>Pterygota</taxon>
        <taxon>Neoptera</taxon>
        <taxon>Endopterygota</taxon>
        <taxon>Lepidoptera</taxon>
        <taxon>Glossata</taxon>
        <taxon>Ditrysia</taxon>
        <taxon>Tineoidea</taxon>
        <taxon>Psychidae</taxon>
        <taxon>Oiketicinae</taxon>
        <taxon>Eumeta</taxon>
    </lineage>
</organism>
<name>A0A4C1XJC2_EUMVA</name>
<comment type="caution">
    <text evidence="5">The sequence shown here is derived from an EMBL/GenBank/DDBJ whole genome shotgun (WGS) entry which is preliminary data.</text>
</comment>
<keyword evidence="6" id="KW-1185">Reference proteome</keyword>
<dbReference type="STRING" id="151549.A0A4C1XJC2"/>
<comment type="subunit">
    <text evidence="2">Component of the RNA polymerase III (Pol III) complex consisting of 17 subunits.</text>
</comment>
<protein>
    <recommendedName>
        <fullName evidence="2">DNA-directed RNA polymerase III subunit RPC3</fullName>
        <shortName evidence="2">RNA polymerase III subunit C3</shortName>
    </recommendedName>
</protein>
<keyword evidence="2 5" id="KW-0240">DNA-directed RNA polymerase</keyword>
<dbReference type="Gene3D" id="1.10.10.10">
    <property type="entry name" value="Winged helix-like DNA-binding domain superfamily/Winged helix DNA-binding domain"/>
    <property type="match status" value="3"/>
</dbReference>
<evidence type="ECO:0000259" key="3">
    <source>
        <dbReference type="Pfam" id="PF05645"/>
    </source>
</evidence>
<proteinExistence type="inferred from homology"/>
<dbReference type="GO" id="GO:0003697">
    <property type="term" value="F:single-stranded DNA binding"/>
    <property type="evidence" value="ECO:0007669"/>
    <property type="project" value="UniProtKB-UniRule"/>
</dbReference>
<dbReference type="Pfam" id="PF08221">
    <property type="entry name" value="HTH_9"/>
    <property type="match status" value="1"/>
</dbReference>
<dbReference type="InterPro" id="IPR036388">
    <property type="entry name" value="WH-like_DNA-bd_sf"/>
</dbReference>
<evidence type="ECO:0000313" key="5">
    <source>
        <dbReference type="EMBL" id="GBP64016.1"/>
    </source>
</evidence>
<dbReference type="OrthoDB" id="272392at2759"/>
<feature type="domain" description="RNA polymerase III Rpc82 C -terminal" evidence="3">
    <location>
        <begin position="188"/>
        <end position="270"/>
    </location>
</feature>
<comment type="similarity">
    <text evidence="1 2">Belongs to the eukaryotic RPC3/POLR3C RNA polymerase subunit family.</text>
</comment>
<feature type="domain" description="RNA polymerase III subunit RPC82-related helix-turn-helix" evidence="4">
    <location>
        <begin position="8"/>
        <end position="65"/>
    </location>
</feature>
<evidence type="ECO:0000256" key="2">
    <source>
        <dbReference type="RuleBase" id="RU367076"/>
    </source>
</evidence>
<dbReference type="PANTHER" id="PTHR12949:SF0">
    <property type="entry name" value="DNA-DIRECTED RNA POLYMERASE III SUBUNIT RPC3"/>
    <property type="match status" value="1"/>
</dbReference>
<sequence>MSHQKGRLVSEILNRYFGDIVQKVGDDLFTFGSKPISLIIKTTRLHRLQVIESLRALLKYDLASFEPSHIETIPNYKLNSDNVILLLRYLLQIKTKFGSEAELIVEELLQNGSARATQLLLNIANKYKDDKDKNINIIMLKDTFISLVTAGYIQQAPIADSKENTEVPTLVPVVTIVPEFDSRALLQALATGDDSALNDKIYWKVHFDRFHQDFRDDLMVKAIIKCIDENAGELMRHLLTHMYLYSPPWAPTSNPVPIQDLKAAMERSPDRPLLKNHLEQYLKVMG</sequence>
<dbReference type="InterPro" id="IPR008806">
    <property type="entry name" value="RNA_pol_III_Rpc82_C"/>
</dbReference>
<dbReference type="InterPro" id="IPR039748">
    <property type="entry name" value="RPC3"/>
</dbReference>
<dbReference type="EMBL" id="BGZK01000885">
    <property type="protein sequence ID" value="GBP64016.1"/>
    <property type="molecule type" value="Genomic_DNA"/>
</dbReference>
<accession>A0A4C1XJC2</accession>
<gene>
    <name evidence="5" type="primary">POLR3C</name>
    <name evidence="5" type="ORF">EVAR_43032_1</name>
</gene>
<evidence type="ECO:0000259" key="4">
    <source>
        <dbReference type="Pfam" id="PF08221"/>
    </source>
</evidence>
<dbReference type="Proteomes" id="UP000299102">
    <property type="component" value="Unassembled WGS sequence"/>
</dbReference>
<keyword evidence="2" id="KW-0804">Transcription</keyword>
<comment type="function">
    <text evidence="2">DNA-dependent RNA polymerase catalyzes the transcription of DNA into RNA using the four ribonucleoside triphosphates as substrates. Specific core component of RNA polymerase III which synthesizes small RNAs, such as 5S rRNA and tRNAs.</text>
</comment>
<comment type="subcellular location">
    <subcellularLocation>
        <location evidence="2">Nucleus</location>
    </subcellularLocation>
</comment>
<dbReference type="GO" id="GO:0005666">
    <property type="term" value="C:RNA polymerase III complex"/>
    <property type="evidence" value="ECO:0007669"/>
    <property type="project" value="UniProtKB-UniRule"/>
</dbReference>
<dbReference type="Pfam" id="PF05645">
    <property type="entry name" value="RNA_pol_Rpc82"/>
    <property type="match status" value="1"/>
</dbReference>
<dbReference type="AlphaFoldDB" id="A0A4C1XJC2"/>
<keyword evidence="2" id="KW-0539">Nucleus</keyword>
<reference evidence="5 6" key="1">
    <citation type="journal article" date="2019" name="Commun. Biol.">
        <title>The bagworm genome reveals a unique fibroin gene that provides high tensile strength.</title>
        <authorList>
            <person name="Kono N."/>
            <person name="Nakamura H."/>
            <person name="Ohtoshi R."/>
            <person name="Tomita M."/>
            <person name="Numata K."/>
            <person name="Arakawa K."/>
        </authorList>
    </citation>
    <scope>NUCLEOTIDE SEQUENCE [LARGE SCALE GENOMIC DNA]</scope>
</reference>
<evidence type="ECO:0000313" key="6">
    <source>
        <dbReference type="Proteomes" id="UP000299102"/>
    </source>
</evidence>
<dbReference type="InterPro" id="IPR013197">
    <property type="entry name" value="RNA_pol_III_RPC82-rel_HTH"/>
</dbReference>
<dbReference type="GO" id="GO:0006351">
    <property type="term" value="P:DNA-templated transcription"/>
    <property type="evidence" value="ECO:0007669"/>
    <property type="project" value="InterPro"/>
</dbReference>